<organism evidence="1 2">
    <name type="scientific">Araneus ventricosus</name>
    <name type="common">Orbweaver spider</name>
    <name type="synonym">Epeira ventricosa</name>
    <dbReference type="NCBI Taxonomy" id="182803"/>
    <lineage>
        <taxon>Eukaryota</taxon>
        <taxon>Metazoa</taxon>
        <taxon>Ecdysozoa</taxon>
        <taxon>Arthropoda</taxon>
        <taxon>Chelicerata</taxon>
        <taxon>Arachnida</taxon>
        <taxon>Araneae</taxon>
        <taxon>Araneomorphae</taxon>
        <taxon>Entelegynae</taxon>
        <taxon>Araneoidea</taxon>
        <taxon>Araneidae</taxon>
        <taxon>Araneus</taxon>
    </lineage>
</organism>
<proteinExistence type="predicted"/>
<evidence type="ECO:0000313" key="2">
    <source>
        <dbReference type="Proteomes" id="UP000499080"/>
    </source>
</evidence>
<keyword evidence="2" id="KW-1185">Reference proteome</keyword>
<protein>
    <submittedName>
        <fullName evidence="1">Uncharacterized protein</fullName>
    </submittedName>
</protein>
<dbReference type="EMBL" id="BGPR01010571">
    <property type="protein sequence ID" value="GBN46850.1"/>
    <property type="molecule type" value="Genomic_DNA"/>
</dbReference>
<sequence>MQSCSHILNCSVGFRKIIPSQRIKLPQSAVNIVKHRIGYHGSVRHIVLESLLWRGIIVLFEMTVSMGGQNGLVVKSRFETGRSTLEKRFLRRITLHLSLVRDKSVLQCLITGVKRKVWRG</sequence>
<accession>A0A4Y2P8U6</accession>
<name>A0A4Y2P8U6_ARAVE</name>
<comment type="caution">
    <text evidence="1">The sequence shown here is derived from an EMBL/GenBank/DDBJ whole genome shotgun (WGS) entry which is preliminary data.</text>
</comment>
<evidence type="ECO:0000313" key="1">
    <source>
        <dbReference type="EMBL" id="GBN46850.1"/>
    </source>
</evidence>
<reference evidence="1 2" key="1">
    <citation type="journal article" date="2019" name="Sci. Rep.">
        <title>Orb-weaving spider Araneus ventricosus genome elucidates the spidroin gene catalogue.</title>
        <authorList>
            <person name="Kono N."/>
            <person name="Nakamura H."/>
            <person name="Ohtoshi R."/>
            <person name="Moran D.A.P."/>
            <person name="Shinohara A."/>
            <person name="Yoshida Y."/>
            <person name="Fujiwara M."/>
            <person name="Mori M."/>
            <person name="Tomita M."/>
            <person name="Arakawa K."/>
        </authorList>
    </citation>
    <scope>NUCLEOTIDE SEQUENCE [LARGE SCALE GENOMIC DNA]</scope>
</reference>
<gene>
    <name evidence="1" type="ORF">AVEN_127573_1</name>
</gene>
<dbReference type="Proteomes" id="UP000499080">
    <property type="component" value="Unassembled WGS sequence"/>
</dbReference>
<dbReference type="AlphaFoldDB" id="A0A4Y2P8U6"/>